<comment type="subcellular location">
    <subcellularLocation>
        <location evidence="3">Cytoplasm</location>
    </subcellularLocation>
    <subcellularLocation>
        <location evidence="2">Nucleus</location>
    </subcellularLocation>
</comment>
<evidence type="ECO:0000313" key="15">
    <source>
        <dbReference type="Proteomes" id="UP000515160"/>
    </source>
</evidence>
<comment type="function">
    <text evidence="11">Phosphatase that hydrolyzes imidodiphosphate, 3-phosphohistidine and 6-phospholysine. Has broad substrate specificity and can also hydrolyze inorganic diphosphate, but with lower efficiency.</text>
</comment>
<comment type="catalytic activity">
    <reaction evidence="14">
        <text>diphosphate + H2O = 2 phosphate + H(+)</text>
        <dbReference type="Rhea" id="RHEA:24576"/>
        <dbReference type="ChEBI" id="CHEBI:15377"/>
        <dbReference type="ChEBI" id="CHEBI:15378"/>
        <dbReference type="ChEBI" id="CHEBI:33019"/>
        <dbReference type="ChEBI" id="CHEBI:43474"/>
        <dbReference type="EC" id="3.6.1.1"/>
    </reaction>
</comment>
<dbReference type="InterPro" id="IPR023214">
    <property type="entry name" value="HAD_sf"/>
</dbReference>
<dbReference type="InterPro" id="IPR036412">
    <property type="entry name" value="HAD-like_sf"/>
</dbReference>
<keyword evidence="15" id="KW-1185">Reference proteome</keyword>
<organism evidence="15 16">
    <name type="scientific">Drosophila albomicans</name>
    <name type="common">Fruit fly</name>
    <dbReference type="NCBI Taxonomy" id="7291"/>
    <lineage>
        <taxon>Eukaryota</taxon>
        <taxon>Metazoa</taxon>
        <taxon>Ecdysozoa</taxon>
        <taxon>Arthropoda</taxon>
        <taxon>Hexapoda</taxon>
        <taxon>Insecta</taxon>
        <taxon>Pterygota</taxon>
        <taxon>Neoptera</taxon>
        <taxon>Endopterygota</taxon>
        <taxon>Diptera</taxon>
        <taxon>Brachycera</taxon>
        <taxon>Muscomorpha</taxon>
        <taxon>Ephydroidea</taxon>
        <taxon>Drosophilidae</taxon>
        <taxon>Drosophila</taxon>
    </lineage>
</organism>
<dbReference type="Pfam" id="PF13344">
    <property type="entry name" value="Hydrolase_6"/>
    <property type="match status" value="1"/>
</dbReference>
<keyword evidence="9" id="KW-0460">Magnesium</keyword>
<evidence type="ECO:0000256" key="10">
    <source>
        <dbReference type="ARBA" id="ARBA00023242"/>
    </source>
</evidence>
<dbReference type="OrthoDB" id="426235at2759"/>
<proteinExistence type="inferred from homology"/>
<dbReference type="PANTHER" id="PTHR19288:SF46">
    <property type="entry name" value="HALOACID DEHALOGENASE-LIKE HYDROLASE DOMAIN-CONTAINING PROTEIN 2"/>
    <property type="match status" value="1"/>
</dbReference>
<dbReference type="NCBIfam" id="TIGR01458">
    <property type="entry name" value="HAD-SF-IIA-hyp3"/>
    <property type="match status" value="1"/>
</dbReference>
<dbReference type="GO" id="GO:0016791">
    <property type="term" value="F:phosphatase activity"/>
    <property type="evidence" value="ECO:0007669"/>
    <property type="project" value="InterPro"/>
</dbReference>
<dbReference type="Pfam" id="PF13242">
    <property type="entry name" value="Hydrolase_like"/>
    <property type="match status" value="1"/>
</dbReference>
<keyword evidence="6" id="KW-0963">Cytoplasm</keyword>
<keyword evidence="8" id="KW-0378">Hydrolase</keyword>
<dbReference type="AlphaFoldDB" id="A0A6P8WL53"/>
<dbReference type="CDD" id="cd07509">
    <property type="entry name" value="HAD_PPase"/>
    <property type="match status" value="1"/>
</dbReference>
<evidence type="ECO:0000256" key="9">
    <source>
        <dbReference type="ARBA" id="ARBA00022842"/>
    </source>
</evidence>
<dbReference type="InterPro" id="IPR006357">
    <property type="entry name" value="HAD-SF_hydro_IIA"/>
</dbReference>
<dbReference type="InterPro" id="IPR006355">
    <property type="entry name" value="LHPP/HDHD2"/>
</dbReference>
<dbReference type="NCBIfam" id="TIGR01460">
    <property type="entry name" value="HAD-SF-IIA"/>
    <property type="match status" value="1"/>
</dbReference>
<evidence type="ECO:0000256" key="12">
    <source>
        <dbReference type="ARBA" id="ARBA00039357"/>
    </source>
</evidence>
<dbReference type="Gene3D" id="3.40.50.1000">
    <property type="entry name" value="HAD superfamily/HAD-like"/>
    <property type="match status" value="2"/>
</dbReference>
<accession>A0A6P8WL53</accession>
<keyword evidence="7" id="KW-0479">Metal-binding</keyword>
<dbReference type="SUPFAM" id="SSF56784">
    <property type="entry name" value="HAD-like"/>
    <property type="match status" value="1"/>
</dbReference>
<evidence type="ECO:0000256" key="14">
    <source>
        <dbReference type="ARBA" id="ARBA00047820"/>
    </source>
</evidence>
<evidence type="ECO:0000256" key="6">
    <source>
        <dbReference type="ARBA" id="ARBA00022490"/>
    </source>
</evidence>
<reference evidence="16" key="1">
    <citation type="submission" date="2025-08" db="UniProtKB">
        <authorList>
            <consortium name="RefSeq"/>
        </authorList>
    </citation>
    <scope>IDENTIFICATION</scope>
    <source>
        <strain evidence="16">15112-1751.03</strain>
        <tissue evidence="16">Whole Adult</tissue>
    </source>
</reference>
<evidence type="ECO:0000256" key="13">
    <source>
        <dbReference type="ARBA" id="ARBA00039666"/>
    </source>
</evidence>
<name>A0A6P8WL53_DROAB</name>
<keyword evidence="10" id="KW-0539">Nucleus</keyword>
<dbReference type="FunFam" id="3.40.50.1000:FF:000051">
    <property type="entry name" value="Phospholysine phosphohistidine inorganic pyrophosphate phosphatase"/>
    <property type="match status" value="1"/>
</dbReference>
<evidence type="ECO:0000256" key="7">
    <source>
        <dbReference type="ARBA" id="ARBA00022723"/>
    </source>
</evidence>
<evidence type="ECO:0000256" key="8">
    <source>
        <dbReference type="ARBA" id="ARBA00022801"/>
    </source>
</evidence>
<evidence type="ECO:0000313" key="16">
    <source>
        <dbReference type="RefSeq" id="XP_034098575.1"/>
    </source>
</evidence>
<dbReference type="EC" id="3.6.1.1" evidence="5"/>
<dbReference type="GO" id="GO:0005634">
    <property type="term" value="C:nucleus"/>
    <property type="evidence" value="ECO:0007669"/>
    <property type="project" value="UniProtKB-SubCell"/>
</dbReference>
<evidence type="ECO:0000256" key="2">
    <source>
        <dbReference type="ARBA" id="ARBA00004123"/>
    </source>
</evidence>
<comment type="similarity">
    <text evidence="4">Belongs to the HAD-like hydrolase superfamily.</text>
</comment>
<dbReference type="GO" id="GO:0005737">
    <property type="term" value="C:cytoplasm"/>
    <property type="evidence" value="ECO:0007669"/>
    <property type="project" value="UniProtKB-SubCell"/>
</dbReference>
<dbReference type="GeneID" id="117564061"/>
<protein>
    <recommendedName>
        <fullName evidence="13">Haloacid dehalogenase-like hydrolase domain-containing protein 2</fullName>
        <ecNumber evidence="5">3.6.1.1</ecNumber>
    </recommendedName>
    <alternativeName>
        <fullName evidence="12">Phospholysine phosphohistidine inorganic pyrophosphate phosphatase</fullName>
    </alternativeName>
</protein>
<comment type="cofactor">
    <cofactor evidence="1">
        <name>Mg(2+)</name>
        <dbReference type="ChEBI" id="CHEBI:18420"/>
    </cofactor>
</comment>
<dbReference type="Proteomes" id="UP000515160">
    <property type="component" value="Chromosome 2L"/>
</dbReference>
<evidence type="ECO:0000256" key="4">
    <source>
        <dbReference type="ARBA" id="ARBA00007958"/>
    </source>
</evidence>
<dbReference type="RefSeq" id="XP_034098575.1">
    <property type="nucleotide sequence ID" value="XM_034242684.2"/>
</dbReference>
<evidence type="ECO:0000256" key="11">
    <source>
        <dbReference type="ARBA" id="ARBA00037258"/>
    </source>
</evidence>
<dbReference type="GO" id="GO:0046872">
    <property type="term" value="F:metal ion binding"/>
    <property type="evidence" value="ECO:0007669"/>
    <property type="project" value="UniProtKB-KW"/>
</dbReference>
<dbReference type="GO" id="GO:0004427">
    <property type="term" value="F:inorganic diphosphate phosphatase activity"/>
    <property type="evidence" value="ECO:0007669"/>
    <property type="project" value="UniProtKB-EC"/>
</dbReference>
<evidence type="ECO:0000256" key="5">
    <source>
        <dbReference type="ARBA" id="ARBA00012146"/>
    </source>
</evidence>
<gene>
    <name evidence="16" type="primary">LOC117564061</name>
</gene>
<sequence length="271" mass="29371">MLCHRGICTQFRKMSIKAALIDLSGTLHVEDDPTPNAVAALQRLRESGISVKFVTNTTKDSKKSLHERLTKIGFQLDVNEIYSSLSAAAAFVSKEQLNPFYLLSDDARQDFPTEDKSRQLDSVVVGLAPNAFNYEHMNKAFSILLQQKSHKLVAVHQGKYYKRSDGLALGPGCFVKGLEYATGSTATVIGKPNPYFFKSALPEGLTAKQCVMIGDDANDDVAGAMAVGLQGILVKTGKFLPDALAALSTPPTAVVENFAEAVDWLLCKINS</sequence>
<evidence type="ECO:0000256" key="3">
    <source>
        <dbReference type="ARBA" id="ARBA00004496"/>
    </source>
</evidence>
<evidence type="ECO:0000256" key="1">
    <source>
        <dbReference type="ARBA" id="ARBA00001946"/>
    </source>
</evidence>
<dbReference type="PANTHER" id="PTHR19288">
    <property type="entry name" value="4-NITROPHENYLPHOSPHATASE-RELATED"/>
    <property type="match status" value="1"/>
</dbReference>